<evidence type="ECO:0000256" key="1">
    <source>
        <dbReference type="ARBA" id="ARBA00022801"/>
    </source>
</evidence>
<gene>
    <name evidence="6" type="ORF">H9747_01675</name>
</gene>
<reference evidence="6" key="1">
    <citation type="journal article" date="2021" name="PeerJ">
        <title>Extensive microbial diversity within the chicken gut microbiome revealed by metagenomics and culture.</title>
        <authorList>
            <person name="Gilroy R."/>
            <person name="Ravi A."/>
            <person name="Getino M."/>
            <person name="Pursley I."/>
            <person name="Horton D.L."/>
            <person name="Alikhan N.F."/>
            <person name="Baker D."/>
            <person name="Gharbi K."/>
            <person name="Hall N."/>
            <person name="Watson M."/>
            <person name="Adriaenssens E.M."/>
            <person name="Foster-Nyarko E."/>
            <person name="Jarju S."/>
            <person name="Secka A."/>
            <person name="Antonio M."/>
            <person name="Oren A."/>
            <person name="Chaudhuri R.R."/>
            <person name="La Ragione R."/>
            <person name="Hildebrand F."/>
            <person name="Pallen M.J."/>
        </authorList>
    </citation>
    <scope>NUCLEOTIDE SEQUENCE</scope>
    <source>
        <strain evidence="6">CHK195-9823</strain>
    </source>
</reference>
<dbReference type="PANTHER" id="PTHR14226:SF25">
    <property type="entry name" value="PHOSPHOESTERASE"/>
    <property type="match status" value="1"/>
</dbReference>
<evidence type="ECO:0000259" key="5">
    <source>
        <dbReference type="PROSITE" id="PS51635"/>
    </source>
</evidence>
<accession>A0A9D1PCH7</accession>
<protein>
    <submittedName>
        <fullName evidence="6">Patatin family protein</fullName>
    </submittedName>
</protein>
<dbReference type="CDD" id="cd07208">
    <property type="entry name" value="Pat_hypo_Ecoli_yjju_like"/>
    <property type="match status" value="1"/>
</dbReference>
<feature type="active site" description="Proton acceptor" evidence="4">
    <location>
        <position position="162"/>
    </location>
</feature>
<dbReference type="AlphaFoldDB" id="A0A9D1PCH7"/>
<dbReference type="EMBL" id="DXIQ01000010">
    <property type="protein sequence ID" value="HIV37703.1"/>
    <property type="molecule type" value="Genomic_DNA"/>
</dbReference>
<evidence type="ECO:0000313" key="7">
    <source>
        <dbReference type="Proteomes" id="UP000886814"/>
    </source>
</evidence>
<dbReference type="GO" id="GO:0016042">
    <property type="term" value="P:lipid catabolic process"/>
    <property type="evidence" value="ECO:0007669"/>
    <property type="project" value="UniProtKB-UniRule"/>
</dbReference>
<dbReference type="SUPFAM" id="SSF52151">
    <property type="entry name" value="FabD/lysophospholipase-like"/>
    <property type="match status" value="1"/>
</dbReference>
<feature type="domain" description="PNPLA" evidence="5">
    <location>
        <begin position="9"/>
        <end position="175"/>
    </location>
</feature>
<evidence type="ECO:0000256" key="3">
    <source>
        <dbReference type="ARBA" id="ARBA00023098"/>
    </source>
</evidence>
<proteinExistence type="predicted"/>
<dbReference type="InterPro" id="IPR037483">
    <property type="entry name" value="YjjU-like"/>
</dbReference>
<feature type="short sequence motif" description="DGA/G" evidence="4">
    <location>
        <begin position="162"/>
        <end position="164"/>
    </location>
</feature>
<name>A0A9D1PCH7_9FIRM</name>
<dbReference type="Proteomes" id="UP000886814">
    <property type="component" value="Unassembled WGS sequence"/>
</dbReference>
<keyword evidence="3 4" id="KW-0443">Lipid metabolism</keyword>
<organism evidence="6 7">
    <name type="scientific">Candidatus Blautia stercorigallinarum</name>
    <dbReference type="NCBI Taxonomy" id="2838501"/>
    <lineage>
        <taxon>Bacteria</taxon>
        <taxon>Bacillati</taxon>
        <taxon>Bacillota</taxon>
        <taxon>Clostridia</taxon>
        <taxon>Lachnospirales</taxon>
        <taxon>Lachnospiraceae</taxon>
        <taxon>Blautia</taxon>
    </lineage>
</organism>
<evidence type="ECO:0000313" key="6">
    <source>
        <dbReference type="EMBL" id="HIV37703.1"/>
    </source>
</evidence>
<dbReference type="Pfam" id="PF19890">
    <property type="entry name" value="DUF6363"/>
    <property type="match status" value="1"/>
</dbReference>
<sequence length="298" mass="34424">MSWYSKTGLVLEGGGMRGAFTAGVLDFFLDKDISFHTCIGVSAGACHACSYLSKQRRRGFETNTDYLDDENYCSFKSLLKTGDMFGVDMCYRRIPEELNPYDYETYDKNPTEFYAVVTNCQTGRAEYKKIDDMHKGIHYVRASSSLPLLSRTVWIRKKPYLDGGISDSIPVRKSQELGNEKTVVVLTRDRSYRKGPNKVMPLIRLRYQKEFPKLVERMKDRHIRYNETLDYLIQEEKAGRVFIICPEKPVEIGRIEKNREKLEALYQEGYQTAEKEYEKLKEFLGKPEISDEGNGSPA</sequence>
<evidence type="ECO:0000256" key="4">
    <source>
        <dbReference type="PROSITE-ProRule" id="PRU01161"/>
    </source>
</evidence>
<keyword evidence="1 4" id="KW-0378">Hydrolase</keyword>
<dbReference type="Pfam" id="PF01734">
    <property type="entry name" value="Patatin"/>
    <property type="match status" value="1"/>
</dbReference>
<keyword evidence="2 4" id="KW-0442">Lipid degradation</keyword>
<dbReference type="PANTHER" id="PTHR14226">
    <property type="entry name" value="NEUROPATHY TARGET ESTERASE/SWISS CHEESE D.MELANOGASTER"/>
    <property type="match status" value="1"/>
</dbReference>
<dbReference type="GO" id="GO:0016787">
    <property type="term" value="F:hydrolase activity"/>
    <property type="evidence" value="ECO:0007669"/>
    <property type="project" value="UniProtKB-UniRule"/>
</dbReference>
<dbReference type="Gene3D" id="3.40.1090.10">
    <property type="entry name" value="Cytosolic phospholipase A2 catalytic domain"/>
    <property type="match status" value="2"/>
</dbReference>
<dbReference type="InterPro" id="IPR002641">
    <property type="entry name" value="PNPLA_dom"/>
</dbReference>
<dbReference type="PROSITE" id="PS51635">
    <property type="entry name" value="PNPLA"/>
    <property type="match status" value="1"/>
</dbReference>
<feature type="short sequence motif" description="GXGXXG" evidence="4">
    <location>
        <begin position="13"/>
        <end position="18"/>
    </location>
</feature>
<feature type="active site" description="Nucleophile" evidence="4">
    <location>
        <position position="42"/>
    </location>
</feature>
<reference evidence="6" key="2">
    <citation type="submission" date="2021-04" db="EMBL/GenBank/DDBJ databases">
        <authorList>
            <person name="Gilroy R."/>
        </authorList>
    </citation>
    <scope>NUCLEOTIDE SEQUENCE</scope>
    <source>
        <strain evidence="6">CHK195-9823</strain>
    </source>
</reference>
<evidence type="ECO:0000256" key="2">
    <source>
        <dbReference type="ARBA" id="ARBA00022963"/>
    </source>
</evidence>
<dbReference type="InterPro" id="IPR045943">
    <property type="entry name" value="DUF6363"/>
</dbReference>
<dbReference type="InterPro" id="IPR050301">
    <property type="entry name" value="NTE"/>
</dbReference>
<feature type="short sequence motif" description="GXSXG" evidence="4">
    <location>
        <begin position="40"/>
        <end position="44"/>
    </location>
</feature>
<comment type="caution">
    <text evidence="6">The sequence shown here is derived from an EMBL/GenBank/DDBJ whole genome shotgun (WGS) entry which is preliminary data.</text>
</comment>
<dbReference type="InterPro" id="IPR016035">
    <property type="entry name" value="Acyl_Trfase/lysoPLipase"/>
</dbReference>